<accession>A0A9E7K5U4</accession>
<sequence length="121" mass="13461">MEDLNSRFLSISTLESEEFESPDIQGKLSKQASHEAIKSNYKMASLKSMSLQEAETELQKIESTLNIKSRAKMLEVAETEALIDEWGLNEKAFHCSPPDRRDGFGSPINLGWVQLLTGGAT</sequence>
<reference evidence="1" key="1">
    <citation type="submission" date="2022-05" db="EMBL/GenBank/DDBJ databases">
        <title>The Musa troglodytarum L. genome provides insights into the mechanism of non-climacteric behaviour and enrichment of carotenoids.</title>
        <authorList>
            <person name="Wang J."/>
        </authorList>
    </citation>
    <scope>NUCLEOTIDE SEQUENCE</scope>
    <source>
        <tissue evidence="1">Leaf</tissue>
    </source>
</reference>
<dbReference type="PANTHER" id="PTHR33414">
    <property type="entry name" value="PROTEIN PLASTID MOVEMENT IMPAIRED 1-RELATED 1"/>
    <property type="match status" value="1"/>
</dbReference>
<dbReference type="InterPro" id="IPR039614">
    <property type="entry name" value="PMI1-like"/>
</dbReference>
<evidence type="ECO:0000313" key="2">
    <source>
        <dbReference type="Proteomes" id="UP001055439"/>
    </source>
</evidence>
<gene>
    <name evidence="1" type="ORF">MUK42_01124</name>
</gene>
<dbReference type="PANTHER" id="PTHR33414:SF1">
    <property type="entry name" value="PROTEIN PLASTID MOVEMENT IMPAIRED 1-RELATED 1"/>
    <property type="match status" value="1"/>
</dbReference>
<dbReference type="EMBL" id="CP097507">
    <property type="protein sequence ID" value="URE04325.1"/>
    <property type="molecule type" value="Genomic_DNA"/>
</dbReference>
<proteinExistence type="predicted"/>
<dbReference type="OrthoDB" id="2019483at2759"/>
<dbReference type="Proteomes" id="UP001055439">
    <property type="component" value="Chromosome 5"/>
</dbReference>
<organism evidence="1 2">
    <name type="scientific">Musa troglodytarum</name>
    <name type="common">fe'i banana</name>
    <dbReference type="NCBI Taxonomy" id="320322"/>
    <lineage>
        <taxon>Eukaryota</taxon>
        <taxon>Viridiplantae</taxon>
        <taxon>Streptophyta</taxon>
        <taxon>Embryophyta</taxon>
        <taxon>Tracheophyta</taxon>
        <taxon>Spermatophyta</taxon>
        <taxon>Magnoliopsida</taxon>
        <taxon>Liliopsida</taxon>
        <taxon>Zingiberales</taxon>
        <taxon>Musaceae</taxon>
        <taxon>Musa</taxon>
    </lineage>
</organism>
<keyword evidence="2" id="KW-1185">Reference proteome</keyword>
<protein>
    <submittedName>
        <fullName evidence="1">Uncharacterized protein</fullName>
    </submittedName>
</protein>
<name>A0A9E7K5U4_9LILI</name>
<evidence type="ECO:0000313" key="1">
    <source>
        <dbReference type="EMBL" id="URE04325.1"/>
    </source>
</evidence>
<dbReference type="AlphaFoldDB" id="A0A9E7K5U4"/>